<comment type="similarity">
    <text evidence="2 11">Belongs to the sodium:solute symporter (SSF) (TC 2.A.21) family.</text>
</comment>
<comment type="subcellular location">
    <subcellularLocation>
        <location evidence="1">Cell membrane</location>
        <topology evidence="1">Multi-pass membrane protein</topology>
    </subcellularLocation>
</comment>
<dbReference type="GO" id="GO:0070062">
    <property type="term" value="C:extracellular exosome"/>
    <property type="evidence" value="ECO:0007669"/>
    <property type="project" value="TreeGrafter"/>
</dbReference>
<feature type="transmembrane region" description="Helical" evidence="13">
    <location>
        <begin position="79"/>
        <end position="103"/>
    </location>
</feature>
<dbReference type="InterPro" id="IPR038377">
    <property type="entry name" value="Na/Glc_symporter_sf"/>
</dbReference>
<evidence type="ECO:0000256" key="3">
    <source>
        <dbReference type="ARBA" id="ARBA00022448"/>
    </source>
</evidence>
<evidence type="ECO:0000256" key="9">
    <source>
        <dbReference type="ARBA" id="ARBA00023136"/>
    </source>
</evidence>
<keyword evidence="5 13" id="KW-0812">Transmembrane</keyword>
<reference evidence="14 15" key="1">
    <citation type="journal article" date="2018" name="Nat. Ecol. Evol.">
        <title>Shark genomes provide insights into elasmobranch evolution and the origin of vertebrates.</title>
        <authorList>
            <person name="Hara Y"/>
            <person name="Yamaguchi K"/>
            <person name="Onimaru K"/>
            <person name="Kadota M"/>
            <person name="Koyanagi M"/>
            <person name="Keeley SD"/>
            <person name="Tatsumi K"/>
            <person name="Tanaka K"/>
            <person name="Motone F"/>
            <person name="Kageyama Y"/>
            <person name="Nozu R"/>
            <person name="Adachi N"/>
            <person name="Nishimura O"/>
            <person name="Nakagawa R"/>
            <person name="Tanegashima C"/>
            <person name="Kiyatake I"/>
            <person name="Matsumoto R"/>
            <person name="Murakumo K"/>
            <person name="Nishida K"/>
            <person name="Terakita A"/>
            <person name="Kuratani S"/>
            <person name="Sato K"/>
            <person name="Hyodo S Kuraku.S."/>
        </authorList>
    </citation>
    <scope>NUCLEOTIDE SEQUENCE [LARGE SCALE GENOMIC DNA]</scope>
</reference>
<organism evidence="14 15">
    <name type="scientific">Chiloscyllium punctatum</name>
    <name type="common">Brownbanded bambooshark</name>
    <name type="synonym">Hemiscyllium punctatum</name>
    <dbReference type="NCBI Taxonomy" id="137246"/>
    <lineage>
        <taxon>Eukaryota</taxon>
        <taxon>Metazoa</taxon>
        <taxon>Chordata</taxon>
        <taxon>Craniata</taxon>
        <taxon>Vertebrata</taxon>
        <taxon>Chondrichthyes</taxon>
        <taxon>Elasmobranchii</taxon>
        <taxon>Galeomorphii</taxon>
        <taxon>Galeoidea</taxon>
        <taxon>Orectolobiformes</taxon>
        <taxon>Hemiscylliidae</taxon>
        <taxon>Chiloscyllium</taxon>
    </lineage>
</organism>
<dbReference type="EMBL" id="BEZZ01001400">
    <property type="protein sequence ID" value="GCC18284.1"/>
    <property type="molecule type" value="Genomic_DNA"/>
</dbReference>
<evidence type="ECO:0000256" key="6">
    <source>
        <dbReference type="ARBA" id="ARBA00022989"/>
    </source>
</evidence>
<feature type="transmembrane region" description="Helical" evidence="13">
    <location>
        <begin position="16"/>
        <end position="38"/>
    </location>
</feature>
<dbReference type="GO" id="GO:0005343">
    <property type="term" value="F:organic acid:sodium symporter activity"/>
    <property type="evidence" value="ECO:0007669"/>
    <property type="project" value="TreeGrafter"/>
</dbReference>
<comment type="caution">
    <text evidence="14">The sequence shown here is derived from an EMBL/GenBank/DDBJ whole genome shotgun (WGS) entry which is preliminary data.</text>
</comment>
<evidence type="ECO:0000256" key="4">
    <source>
        <dbReference type="ARBA" id="ARBA00022475"/>
    </source>
</evidence>
<evidence type="ECO:0008006" key="16">
    <source>
        <dbReference type="Google" id="ProtNLM"/>
    </source>
</evidence>
<dbReference type="NCBIfam" id="TIGR00813">
    <property type="entry name" value="sss"/>
    <property type="match status" value="1"/>
</dbReference>
<evidence type="ECO:0000313" key="15">
    <source>
        <dbReference type="Proteomes" id="UP000287033"/>
    </source>
</evidence>
<evidence type="ECO:0000256" key="8">
    <source>
        <dbReference type="ARBA" id="ARBA00023065"/>
    </source>
</evidence>
<gene>
    <name evidence="14" type="ORF">chiPu_0017875</name>
</gene>
<feature type="transmembrane region" description="Helical" evidence="13">
    <location>
        <begin position="464"/>
        <end position="486"/>
    </location>
</feature>
<accession>A0A401RJI3</accession>
<evidence type="ECO:0000256" key="2">
    <source>
        <dbReference type="ARBA" id="ARBA00006434"/>
    </source>
</evidence>
<dbReference type="GO" id="GO:0015730">
    <property type="term" value="P:propanoate transmembrane transport"/>
    <property type="evidence" value="ECO:0007669"/>
    <property type="project" value="TreeGrafter"/>
</dbReference>
<keyword evidence="10" id="KW-0739">Sodium transport</keyword>
<evidence type="ECO:0000256" key="13">
    <source>
        <dbReference type="SAM" id="Phobius"/>
    </source>
</evidence>
<dbReference type="PANTHER" id="PTHR42985:SF10">
    <property type="entry name" value="SODIUM-COUPLED MONOCARBOXYLATE TRANSPORTER 1"/>
    <property type="match status" value="1"/>
</dbReference>
<evidence type="ECO:0000256" key="5">
    <source>
        <dbReference type="ARBA" id="ARBA00022692"/>
    </source>
</evidence>
<dbReference type="InterPro" id="IPR051163">
    <property type="entry name" value="Sodium:Solute_Symporter_SSF"/>
</dbReference>
<feature type="transmembrane region" description="Helical" evidence="13">
    <location>
        <begin position="233"/>
        <end position="258"/>
    </location>
</feature>
<evidence type="ECO:0000256" key="7">
    <source>
        <dbReference type="ARBA" id="ARBA00023053"/>
    </source>
</evidence>
<feature type="region of interest" description="Disordered" evidence="12">
    <location>
        <begin position="539"/>
        <end position="586"/>
    </location>
</feature>
<keyword evidence="6 13" id="KW-1133">Transmembrane helix</keyword>
<feature type="transmembrane region" description="Helical" evidence="13">
    <location>
        <begin position="115"/>
        <end position="135"/>
    </location>
</feature>
<keyword evidence="7" id="KW-0915">Sodium</keyword>
<evidence type="ECO:0000256" key="1">
    <source>
        <dbReference type="ARBA" id="ARBA00004651"/>
    </source>
</evidence>
<dbReference type="Proteomes" id="UP000287033">
    <property type="component" value="Unassembled WGS sequence"/>
</dbReference>
<feature type="compositionally biased region" description="Basic and acidic residues" evidence="12">
    <location>
        <begin position="574"/>
        <end position="586"/>
    </location>
</feature>
<feature type="transmembrane region" description="Helical" evidence="13">
    <location>
        <begin position="147"/>
        <end position="173"/>
    </location>
</feature>
<dbReference type="AlphaFoldDB" id="A0A401RJI3"/>
<evidence type="ECO:0000256" key="12">
    <source>
        <dbReference type="SAM" id="MobiDB-lite"/>
    </source>
</evidence>
<evidence type="ECO:0000256" key="10">
    <source>
        <dbReference type="ARBA" id="ARBA00023201"/>
    </source>
</evidence>
<dbReference type="PROSITE" id="PS50283">
    <property type="entry name" value="NA_SOLUT_SYMP_3"/>
    <property type="match status" value="1"/>
</dbReference>
<protein>
    <recommendedName>
        <fullName evidence="16">Sodium-coupled monocarboxylate transporter 1</fullName>
    </recommendedName>
</protein>
<feature type="transmembrane region" description="Helical" evidence="13">
    <location>
        <begin position="364"/>
        <end position="385"/>
    </location>
</feature>
<keyword evidence="4" id="KW-1003">Cell membrane</keyword>
<keyword evidence="8" id="KW-0406">Ion transport</keyword>
<keyword evidence="15" id="KW-1185">Reference proteome</keyword>
<proteinExistence type="inferred from homology"/>
<keyword evidence="9 13" id="KW-0472">Membrane</keyword>
<evidence type="ECO:0000256" key="11">
    <source>
        <dbReference type="RuleBase" id="RU362091"/>
    </source>
</evidence>
<feature type="transmembrane region" description="Helical" evidence="13">
    <location>
        <begin position="293"/>
        <end position="318"/>
    </location>
</feature>
<feature type="transmembrane region" description="Helical" evidence="13">
    <location>
        <begin position="339"/>
        <end position="358"/>
    </location>
</feature>
<sequence>MTSRPVIADTLYSISYLYLSPIGTMTVLVLGLIISLLTGGKKNTVDVKLLFTYRDMLCHTYLANRSVHSQYLNLRYNKIARYIGTSFFVTQTVLYTGIVIYAPALALNQVTGFDLWGVLVATGLVCTFYCTLGGLKAVVWTDVFQMTVMIIGFVAVIIRGAVIHGGFAKVLNISYHGGRLNFWDFDPSPVRRHTFWTIVVGGTFVWTAIYGINQSQVQRYLSCRSQFEAKLSLYLNLVGLWIIAICAVFTGLTMYAVYHQCDPLTQKKVRASDQLLPYLVMDILRDYPGVPGLFVAAAYSGTLSTVSSSINALAAVTVEDVIKPFFGLSEQKLAWVTKGLSFAFGIICIAVAALTSVMGGVLQAALTIFGILGGPLLGVFFLGMIFRCANSIGALSGLSAAFILTMWIGIGEHVYRPLPVQSRPLPLSTAGCMDISQSARVTTRPASNLTSRPAIADTLYSLSYLYLSPIGTLVVMVVGLIVSFLTGGKNNVVDKKLLMTYKDSLCYNIYVNRSLRALILSPQDQQDTIAEEELEAIADTEKVTSTFTDQEPTSTDQEPTSTDQEPPATEQEPDSEKKNEESTTDL</sequence>
<dbReference type="Gene3D" id="1.20.1730.10">
    <property type="entry name" value="Sodium/glucose cotransporter"/>
    <property type="match status" value="1"/>
</dbReference>
<name>A0A401RJI3_CHIPU</name>
<dbReference type="OMA" id="GINAMSC"/>
<feature type="transmembrane region" description="Helical" evidence="13">
    <location>
        <begin position="392"/>
        <end position="410"/>
    </location>
</feature>
<dbReference type="OrthoDB" id="6132759at2759"/>
<feature type="compositionally biased region" description="Polar residues" evidence="12">
    <location>
        <begin position="543"/>
        <end position="564"/>
    </location>
</feature>
<feature type="transmembrane region" description="Helical" evidence="13">
    <location>
        <begin position="193"/>
        <end position="212"/>
    </location>
</feature>
<dbReference type="GO" id="GO:0005886">
    <property type="term" value="C:plasma membrane"/>
    <property type="evidence" value="ECO:0007669"/>
    <property type="project" value="UniProtKB-SubCell"/>
</dbReference>
<dbReference type="PANTHER" id="PTHR42985">
    <property type="entry name" value="SODIUM-COUPLED MONOCARBOXYLATE TRANSPORTER"/>
    <property type="match status" value="1"/>
</dbReference>
<dbReference type="InterPro" id="IPR001734">
    <property type="entry name" value="Na/solute_symporter"/>
</dbReference>
<dbReference type="STRING" id="137246.A0A401RJI3"/>
<keyword evidence="3" id="KW-0813">Transport</keyword>
<dbReference type="Pfam" id="PF00474">
    <property type="entry name" value="SSF"/>
    <property type="match status" value="1"/>
</dbReference>
<evidence type="ECO:0000313" key="14">
    <source>
        <dbReference type="EMBL" id="GCC18284.1"/>
    </source>
</evidence>